<comment type="caution">
    <text evidence="4">The sequence shown here is derived from an EMBL/GenBank/DDBJ whole genome shotgun (WGS) entry which is preliminary data.</text>
</comment>
<evidence type="ECO:0000259" key="2">
    <source>
        <dbReference type="Pfam" id="PF14214"/>
    </source>
</evidence>
<dbReference type="EMBL" id="CAKKLH010000002">
    <property type="protein sequence ID" value="CAH0098455.1"/>
    <property type="molecule type" value="Genomic_DNA"/>
</dbReference>
<dbReference type="AlphaFoldDB" id="A0A8J2R7J0"/>
<protein>
    <recommendedName>
        <fullName evidence="6">THAP-type domain-containing protein</fullName>
    </recommendedName>
</protein>
<reference evidence="4" key="1">
    <citation type="submission" date="2021-11" db="EMBL/GenBank/DDBJ databases">
        <authorList>
            <person name="Schell T."/>
        </authorList>
    </citation>
    <scope>NUCLEOTIDE SEQUENCE</scope>
    <source>
        <strain evidence="4">M5</strain>
    </source>
</reference>
<organism evidence="4 5">
    <name type="scientific">Daphnia galeata</name>
    <dbReference type="NCBI Taxonomy" id="27404"/>
    <lineage>
        <taxon>Eukaryota</taxon>
        <taxon>Metazoa</taxon>
        <taxon>Ecdysozoa</taxon>
        <taxon>Arthropoda</taxon>
        <taxon>Crustacea</taxon>
        <taxon>Branchiopoda</taxon>
        <taxon>Diplostraca</taxon>
        <taxon>Cladocera</taxon>
        <taxon>Anomopoda</taxon>
        <taxon>Daphniidae</taxon>
        <taxon>Daphnia</taxon>
    </lineage>
</organism>
<dbReference type="InterPro" id="IPR046700">
    <property type="entry name" value="DUF6570"/>
</dbReference>
<evidence type="ECO:0000313" key="5">
    <source>
        <dbReference type="Proteomes" id="UP000789390"/>
    </source>
</evidence>
<dbReference type="Proteomes" id="UP000789390">
    <property type="component" value="Unassembled WGS sequence"/>
</dbReference>
<evidence type="ECO:0000256" key="1">
    <source>
        <dbReference type="SAM" id="MobiDB-lite"/>
    </source>
</evidence>
<accession>A0A8J2R7J0</accession>
<dbReference type="InterPro" id="IPR025476">
    <property type="entry name" value="Helitron_helicase-like"/>
</dbReference>
<gene>
    <name evidence="4" type="ORF">DGAL_LOCUS533</name>
</gene>
<feature type="domain" description="DUF6570" evidence="3">
    <location>
        <begin position="435"/>
        <end position="552"/>
    </location>
</feature>
<evidence type="ECO:0008006" key="6">
    <source>
        <dbReference type="Google" id="ProtNLM"/>
    </source>
</evidence>
<proteinExistence type="predicted"/>
<evidence type="ECO:0000313" key="4">
    <source>
        <dbReference type="EMBL" id="CAH0098455.1"/>
    </source>
</evidence>
<feature type="region of interest" description="Disordered" evidence="1">
    <location>
        <begin position="592"/>
        <end position="620"/>
    </location>
</feature>
<dbReference type="Pfam" id="PF14214">
    <property type="entry name" value="Helitron_like_N"/>
    <property type="match status" value="1"/>
</dbReference>
<feature type="domain" description="Helitron helicase-like" evidence="2">
    <location>
        <begin position="678"/>
        <end position="869"/>
    </location>
</feature>
<name>A0A8J2R7J0_9CRUS</name>
<dbReference type="Pfam" id="PF20209">
    <property type="entry name" value="DUF6570"/>
    <property type="match status" value="1"/>
</dbReference>
<dbReference type="OrthoDB" id="432234at2759"/>
<sequence length="971" mass="109842">MNPSASRCFICGYKTVLNDEKHLPMFVVTKSRKPEWEKVLPQEGFKVGVKLCGDHFDDDDILKGKIVSGNFYAYKRHRLATGALPKHYLDGSKGQEPKFKFPNCEQPGNLHSCCEVDGALNQKTKGSSSNCNQFGHHIPSCKTDESQGQENNVSSSICNHSGNLHSCIDVDSLTRNESLFPSNDDQRRGFLQASSGKVAELEFDDVAVKRLKFDHCASQQRYSRAMKKTRNVGAVLNGYGEPLTLEMIHPPTSDQLLHFESDPIAALMNLITNTGLDRFRDADHLADNWKHAASNPQPPLGYLTNLSEEIISNVTEANLGVIAEKFLKDWDIEAQMFGCASCGMKDFAMGPAKFHAVSLDQLSRLLISAPEVIELERIPEKFRPVVSYYLSPVSRKYYYLHREFVTRKRQMSSDGEDIETTVLCNECFQAVIRQSKLPTYSLASGIDFGNTDRIFLPRLTLAEEHVIAFARLFIVVINSHDRTHRKYPYITDFYDTLNIFFVGSHLQWTALVADKLHKVWHPIQVRSEVIYMWMGALKQFNSRYRDVDIDDTQEMKSNLTSSSTGLSSREAALKGISDTLGQSADLRYHKTRTKSSITSNEETFDDTAKSSNPSASREKIPQTEYVTIEQEDEPLNEFEQNDYLMYSAFPHLFPLGRRLRKTESIPIKDMRHMELQWHGKFASCLRLLFLLFDQWQRHNTCRIIQATVRSNVVSLGKFSQMVADPTFGDQLEKAKNNPNHPKSLERLAKIAPHLSQVSKKVPYSVATRSATVGHLMRMVRYFGPPSIFYTHSPDDTNGLLNLRFTLPILNNWDFPATESGFGEAMRNHQSDFNGISVSESAKKIILTLGPVSAARMFQILTEAFFVHMFGTPPDGTGKKKYSLMQTPSRNLRNTSGVLWLYGRTSGDLFTGTFCFGEDYPQTSYRLQVASQLWKTSLLRQSIAWSTTGANGLPQTPVERLAQRETSSCRLL</sequence>
<evidence type="ECO:0000259" key="3">
    <source>
        <dbReference type="Pfam" id="PF20209"/>
    </source>
</evidence>
<keyword evidence="5" id="KW-1185">Reference proteome</keyword>